<gene>
    <name evidence="3" type="ORF">SAMEA4029009_CIC11G00000004515</name>
</gene>
<feature type="region of interest" description="Disordered" evidence="1">
    <location>
        <begin position="239"/>
        <end position="259"/>
    </location>
</feature>
<evidence type="ECO:0000313" key="3">
    <source>
        <dbReference type="EMBL" id="SGZ48609.1"/>
    </source>
</evidence>
<feature type="domain" description="YMC020W-like alpha/beta hydrolase" evidence="2">
    <location>
        <begin position="266"/>
        <end position="638"/>
    </location>
</feature>
<dbReference type="InterPro" id="IPR058933">
    <property type="entry name" value="YMC020W-like_ab_hydrolase"/>
</dbReference>
<evidence type="ECO:0000256" key="1">
    <source>
        <dbReference type="SAM" id="MobiDB-lite"/>
    </source>
</evidence>
<reference evidence="4" key="1">
    <citation type="submission" date="2016-10" db="EMBL/GenBank/DDBJ databases">
        <authorList>
            <person name="Geijer C."/>
            <person name="Jareborg N."/>
            <person name="Dainat J."/>
        </authorList>
    </citation>
    <scope>NUCLEOTIDE SEQUENCE [LARGE SCALE GENOMIC DNA]</scope>
    <source>
        <strain evidence="4">PYCC 4715</strain>
    </source>
</reference>
<dbReference type="InterPro" id="IPR058934">
    <property type="entry name" value="YMC020W-like"/>
</dbReference>
<dbReference type="PANTHER" id="PTHR47349">
    <property type="entry name" value="CHROMOSOME 8, WHOLE GENOME SHOTGUN SEQUENCE"/>
    <property type="match status" value="1"/>
</dbReference>
<dbReference type="Pfam" id="PF26147">
    <property type="entry name" value="AB_HYDROLASE_YMC0-YMC35"/>
    <property type="match status" value="1"/>
</dbReference>
<evidence type="ECO:0000259" key="2">
    <source>
        <dbReference type="Pfam" id="PF26147"/>
    </source>
</evidence>
<sequence length="689" mass="76332">MSTSQSRFWWLLLPPPAEDPLPPELAIPDPKPPPSRFWTWSTDVTSENADLAMPPTKGPDDTAAKNSTVETSSFWALMFGLGAQEGKSSPEITEATNLQDGASWWSGWPFFLTVADDPESDVGDSATAELFRSAKFAVETSRDSCHYAIYCKYGTQDVELAVAGTKTEAQAVKYNHKKRPLTSSEVMENALVKQKKAELPPSNDTNGENTTSIVNKTGELNKKLDSQLKLPTISDLGCNPTSLPASKPDNASSSLRRKEHHGASVFPNFDCNFRTITVTTKMRLVGEALLHGSNTSEKHLYKSTDRQISAKKRKRIKKVVVISIHSFLPAKLVKSLIGQSTGNAVSFASKALAAIERWISCNEDVTCNIDTIALEGQGTIKNRVNKSLKLLQNWKHEINSADFVFVVANSIASPVAIKLVSQMLESPHFDQLRGKKVGLLSIAGTIFGPFYNTDTKIVIRAYTQAENEVISEMLELQRPKSALSKDLVQCIGHLCSCNVKVTMVGAVNDQFVPLYSAIGNQIRHPNLFKCMYVEGSSDTPPFMVQLMSMALTMINVGFGDQNLVRDLSDRLQGGVTMMGSHGSVFYENAVYDVAVRFALETTSLVYHSPARCERLAPITAEADKNLYNLPWNVRGLVNDLVKIKHILNMELLRNIVEEYIRWEPTTRSWREVRYCFAALEDITVDDLLL</sequence>
<evidence type="ECO:0000313" key="4">
    <source>
        <dbReference type="Proteomes" id="UP000182259"/>
    </source>
</evidence>
<feature type="compositionally biased region" description="Polar residues" evidence="1">
    <location>
        <begin position="239"/>
        <end position="254"/>
    </location>
</feature>
<name>A0A1L0BC61_9ASCO</name>
<accession>A0A1L0BC61</accession>
<dbReference type="Proteomes" id="UP000182259">
    <property type="component" value="Chromosome I"/>
</dbReference>
<dbReference type="EMBL" id="LT635764">
    <property type="protein sequence ID" value="SGZ48609.1"/>
    <property type="molecule type" value="Genomic_DNA"/>
</dbReference>
<organism evidence="3 4">
    <name type="scientific">Sungouiella intermedia</name>
    <dbReference type="NCBI Taxonomy" id="45354"/>
    <lineage>
        <taxon>Eukaryota</taxon>
        <taxon>Fungi</taxon>
        <taxon>Dikarya</taxon>
        <taxon>Ascomycota</taxon>
        <taxon>Saccharomycotina</taxon>
        <taxon>Pichiomycetes</taxon>
        <taxon>Metschnikowiaceae</taxon>
        <taxon>Sungouiella</taxon>
    </lineage>
</organism>
<protein>
    <submittedName>
        <fullName evidence="3">CIC11C00000004515</fullName>
    </submittedName>
</protein>
<proteinExistence type="predicted"/>
<dbReference type="PANTHER" id="PTHR47349:SF1">
    <property type="entry name" value="AER328WP"/>
    <property type="match status" value="1"/>
</dbReference>
<dbReference type="AlphaFoldDB" id="A0A1L0BC61"/>